<dbReference type="SUPFAM" id="SSF55785">
    <property type="entry name" value="PYP-like sensor domain (PAS domain)"/>
    <property type="match status" value="2"/>
</dbReference>
<dbReference type="Gene3D" id="3.30.70.270">
    <property type="match status" value="1"/>
</dbReference>
<evidence type="ECO:0000256" key="3">
    <source>
        <dbReference type="ARBA" id="ARBA00034247"/>
    </source>
</evidence>
<dbReference type="InterPro" id="IPR035965">
    <property type="entry name" value="PAS-like_dom_sf"/>
</dbReference>
<dbReference type="Pfam" id="PF00990">
    <property type="entry name" value="GGDEF"/>
    <property type="match status" value="1"/>
</dbReference>
<dbReference type="GO" id="GO:0043709">
    <property type="term" value="P:cell adhesion involved in single-species biofilm formation"/>
    <property type="evidence" value="ECO:0007669"/>
    <property type="project" value="TreeGrafter"/>
</dbReference>
<dbReference type="NCBIfam" id="TIGR00229">
    <property type="entry name" value="sensory_box"/>
    <property type="match status" value="1"/>
</dbReference>
<dbReference type="NCBIfam" id="TIGR00254">
    <property type="entry name" value="GGDEF"/>
    <property type="match status" value="1"/>
</dbReference>
<dbReference type="Pfam" id="PF13188">
    <property type="entry name" value="PAS_8"/>
    <property type="match status" value="1"/>
</dbReference>
<evidence type="ECO:0000256" key="4">
    <source>
        <dbReference type="SAM" id="Phobius"/>
    </source>
</evidence>
<dbReference type="AlphaFoldDB" id="A0A1E5DYC8"/>
<gene>
    <name evidence="7" type="ORF">A1QC_13860</name>
</gene>
<dbReference type="InterPro" id="IPR000160">
    <property type="entry name" value="GGDEF_dom"/>
</dbReference>
<dbReference type="SMART" id="SM00091">
    <property type="entry name" value="PAS"/>
    <property type="match status" value="3"/>
</dbReference>
<evidence type="ECO:0000313" key="7">
    <source>
        <dbReference type="EMBL" id="OEF22617.1"/>
    </source>
</evidence>
<dbReference type="CDD" id="cd01949">
    <property type="entry name" value="GGDEF"/>
    <property type="match status" value="1"/>
</dbReference>
<keyword evidence="4" id="KW-0812">Transmembrane</keyword>
<dbReference type="Proteomes" id="UP000094070">
    <property type="component" value="Unassembled WGS sequence"/>
</dbReference>
<keyword evidence="8" id="KW-1185">Reference proteome</keyword>
<dbReference type="Pfam" id="PF13426">
    <property type="entry name" value="PAS_9"/>
    <property type="match status" value="1"/>
</dbReference>
<dbReference type="InterPro" id="IPR000014">
    <property type="entry name" value="PAS"/>
</dbReference>
<dbReference type="FunFam" id="3.30.70.270:FF:000001">
    <property type="entry name" value="Diguanylate cyclase domain protein"/>
    <property type="match status" value="1"/>
</dbReference>
<dbReference type="PROSITE" id="PS50113">
    <property type="entry name" value="PAC"/>
    <property type="match status" value="1"/>
</dbReference>
<keyword evidence="4" id="KW-0472">Membrane</keyword>
<evidence type="ECO:0000259" key="5">
    <source>
        <dbReference type="PROSITE" id="PS50113"/>
    </source>
</evidence>
<dbReference type="EMBL" id="AJYK02000115">
    <property type="protein sequence ID" value="OEF22617.1"/>
    <property type="molecule type" value="Genomic_DNA"/>
</dbReference>
<evidence type="ECO:0000256" key="2">
    <source>
        <dbReference type="ARBA" id="ARBA00012528"/>
    </source>
</evidence>
<dbReference type="Pfam" id="PF08448">
    <property type="entry name" value="PAS_4"/>
    <property type="match status" value="1"/>
</dbReference>
<name>A0A1E5DYC8_9VIBR</name>
<feature type="domain" description="GGDEF" evidence="6">
    <location>
        <begin position="440"/>
        <end position="577"/>
    </location>
</feature>
<dbReference type="eggNOG" id="COG3706">
    <property type="taxonomic scope" value="Bacteria"/>
</dbReference>
<dbReference type="InterPro" id="IPR043128">
    <property type="entry name" value="Rev_trsase/Diguanyl_cyclase"/>
</dbReference>
<dbReference type="SMART" id="SM00267">
    <property type="entry name" value="GGDEF"/>
    <property type="match status" value="1"/>
</dbReference>
<dbReference type="PANTHER" id="PTHR45138">
    <property type="entry name" value="REGULATORY COMPONENTS OF SENSORY TRANSDUCTION SYSTEM"/>
    <property type="match status" value="1"/>
</dbReference>
<feature type="transmembrane region" description="Helical" evidence="4">
    <location>
        <begin position="15"/>
        <end position="35"/>
    </location>
</feature>
<dbReference type="SUPFAM" id="SSF55073">
    <property type="entry name" value="Nucleotide cyclase"/>
    <property type="match status" value="1"/>
</dbReference>
<dbReference type="GO" id="GO:1902201">
    <property type="term" value="P:negative regulation of bacterial-type flagellum-dependent cell motility"/>
    <property type="evidence" value="ECO:0007669"/>
    <property type="project" value="TreeGrafter"/>
</dbReference>
<dbReference type="STRING" id="1188252.A1QC_13860"/>
<dbReference type="EC" id="2.7.7.65" evidence="2"/>
<dbReference type="InterPro" id="IPR029787">
    <property type="entry name" value="Nucleotide_cyclase"/>
</dbReference>
<organism evidence="7 8">
    <name type="scientific">Vibrio rumoiensis 1S-45</name>
    <dbReference type="NCBI Taxonomy" id="1188252"/>
    <lineage>
        <taxon>Bacteria</taxon>
        <taxon>Pseudomonadati</taxon>
        <taxon>Pseudomonadota</taxon>
        <taxon>Gammaproteobacteria</taxon>
        <taxon>Vibrionales</taxon>
        <taxon>Vibrionaceae</taxon>
        <taxon>Vibrio</taxon>
    </lineage>
</organism>
<comment type="cofactor">
    <cofactor evidence="1">
        <name>Mg(2+)</name>
        <dbReference type="ChEBI" id="CHEBI:18420"/>
    </cofactor>
</comment>
<dbReference type="GO" id="GO:0005886">
    <property type="term" value="C:plasma membrane"/>
    <property type="evidence" value="ECO:0007669"/>
    <property type="project" value="TreeGrafter"/>
</dbReference>
<dbReference type="CDD" id="cd00130">
    <property type="entry name" value="PAS"/>
    <property type="match status" value="1"/>
</dbReference>
<reference evidence="7 8" key="1">
    <citation type="journal article" date="2012" name="Science">
        <title>Ecological populations of bacteria act as socially cohesive units of antibiotic production and resistance.</title>
        <authorList>
            <person name="Cordero O.X."/>
            <person name="Wildschutte H."/>
            <person name="Kirkup B."/>
            <person name="Proehl S."/>
            <person name="Ngo L."/>
            <person name="Hussain F."/>
            <person name="Le Roux F."/>
            <person name="Mincer T."/>
            <person name="Polz M.F."/>
        </authorList>
    </citation>
    <scope>NUCLEOTIDE SEQUENCE [LARGE SCALE GENOMIC DNA]</scope>
    <source>
        <strain evidence="7 8">1S-45</strain>
    </source>
</reference>
<dbReference type="InterPro" id="IPR050469">
    <property type="entry name" value="Diguanylate_Cyclase"/>
</dbReference>
<comment type="catalytic activity">
    <reaction evidence="3">
        <text>2 GTP = 3',3'-c-di-GMP + 2 diphosphate</text>
        <dbReference type="Rhea" id="RHEA:24898"/>
        <dbReference type="ChEBI" id="CHEBI:33019"/>
        <dbReference type="ChEBI" id="CHEBI:37565"/>
        <dbReference type="ChEBI" id="CHEBI:58805"/>
        <dbReference type="EC" id="2.7.7.65"/>
    </reaction>
</comment>
<proteinExistence type="predicted"/>
<dbReference type="InterPro" id="IPR000700">
    <property type="entry name" value="PAS-assoc_C"/>
</dbReference>
<dbReference type="eggNOG" id="COG3829">
    <property type="taxonomic scope" value="Bacteria"/>
</dbReference>
<evidence type="ECO:0000256" key="1">
    <source>
        <dbReference type="ARBA" id="ARBA00001946"/>
    </source>
</evidence>
<dbReference type="PANTHER" id="PTHR45138:SF9">
    <property type="entry name" value="DIGUANYLATE CYCLASE DGCM-RELATED"/>
    <property type="match status" value="1"/>
</dbReference>
<evidence type="ECO:0000313" key="8">
    <source>
        <dbReference type="Proteomes" id="UP000094070"/>
    </source>
</evidence>
<sequence>MEKKMEWFSIAEHGVGVDVLFILFFCLIAVIFTYYRSHLRFLCLIRETPTAVFIMDRKSGLIIDANRMAIQLLGIRRVGKRCLLPPLLSERSLLAMIEDSENQSCQLWPITEFNQRKVNLICNATTVYKHNVWVVYVYPVHGEEHSESTNGLELRMAQSALDSLSELVFFKSLEGKVLGTNKAYERFWYNRETEGCASVNLNIASGCSTHKRWTTTVDGDGCLLETHISPLMSNDGIAIGILGISHDVTDWFTMQQSVDTEMDKRQKAEVELAQREMLLQSILSASPDPIAILNENRVHEACNQPYADSLGVATADALIGQCLDDILPENIVGRFKQSDLEVLEKGQTLRFIDVVTQKNGELTWYDVLKTPYHDPLSTTNGCLLIARDVSERFLAEKKLAKANAELEKLSFFDGLTKVANRRRFDHQLQALWALHLRQQTPFTIMICDIDFFKAFNDHYGHQMGDEALIKVADAFSKVAQRGADLIARYGGEEFMFLLPETEMPGCMIMAEKIHQAIFDLNISHAYSEVSDRLTISLGVTSIVPQRDTTPELVLGLADKALYAAKNAGRNQTQVTVYNPLEIKGSDHEQSPS</sequence>
<evidence type="ECO:0000259" key="6">
    <source>
        <dbReference type="PROSITE" id="PS50887"/>
    </source>
</evidence>
<keyword evidence="4" id="KW-1133">Transmembrane helix</keyword>
<dbReference type="GO" id="GO:0052621">
    <property type="term" value="F:diguanylate cyclase activity"/>
    <property type="evidence" value="ECO:0007669"/>
    <property type="project" value="UniProtKB-EC"/>
</dbReference>
<dbReference type="InterPro" id="IPR013656">
    <property type="entry name" value="PAS_4"/>
</dbReference>
<dbReference type="Gene3D" id="3.30.450.20">
    <property type="entry name" value="PAS domain"/>
    <property type="match status" value="1"/>
</dbReference>
<feature type="domain" description="PAC" evidence="5">
    <location>
        <begin position="345"/>
        <end position="401"/>
    </location>
</feature>
<protein>
    <recommendedName>
        <fullName evidence="2">diguanylate cyclase</fullName>
        <ecNumber evidence="2">2.7.7.65</ecNumber>
    </recommendedName>
</protein>
<comment type="caution">
    <text evidence="7">The sequence shown here is derived from an EMBL/GenBank/DDBJ whole genome shotgun (WGS) entry which is preliminary data.</text>
</comment>
<accession>A0A1E5DYC8</accession>
<dbReference type="PROSITE" id="PS50887">
    <property type="entry name" value="GGDEF"/>
    <property type="match status" value="1"/>
</dbReference>